<proteinExistence type="predicted"/>
<dbReference type="Gramene" id="ONK64554">
    <property type="protein sequence ID" value="ONK64554"/>
    <property type="gene ID" value="A4U43_C07F27300"/>
</dbReference>
<name>A0A5P1EFD5_ASPOF</name>
<dbReference type="Proteomes" id="UP000243459">
    <property type="component" value="Chromosome 7"/>
</dbReference>
<keyword evidence="3" id="KW-1185">Reference proteome</keyword>
<gene>
    <name evidence="2" type="ORF">A4U43_C07F27300</name>
</gene>
<dbReference type="AlphaFoldDB" id="A0A5P1EFD5"/>
<keyword evidence="1" id="KW-1133">Transmembrane helix</keyword>
<evidence type="ECO:0000256" key="1">
    <source>
        <dbReference type="SAM" id="Phobius"/>
    </source>
</evidence>
<evidence type="ECO:0000313" key="2">
    <source>
        <dbReference type="EMBL" id="ONK64554.1"/>
    </source>
</evidence>
<feature type="transmembrane region" description="Helical" evidence="1">
    <location>
        <begin position="12"/>
        <end position="31"/>
    </location>
</feature>
<protein>
    <submittedName>
        <fullName evidence="2">Uncharacterized protein</fullName>
    </submittedName>
</protein>
<keyword evidence="1" id="KW-0812">Transmembrane</keyword>
<reference evidence="3" key="1">
    <citation type="journal article" date="2017" name="Nat. Commun.">
        <title>The asparagus genome sheds light on the origin and evolution of a young Y chromosome.</title>
        <authorList>
            <person name="Harkess A."/>
            <person name="Zhou J."/>
            <person name="Xu C."/>
            <person name="Bowers J.E."/>
            <person name="Van der Hulst R."/>
            <person name="Ayyampalayam S."/>
            <person name="Mercati F."/>
            <person name="Riccardi P."/>
            <person name="McKain M.R."/>
            <person name="Kakrana A."/>
            <person name="Tang H."/>
            <person name="Ray J."/>
            <person name="Groenendijk J."/>
            <person name="Arikit S."/>
            <person name="Mathioni S.M."/>
            <person name="Nakano M."/>
            <person name="Shan H."/>
            <person name="Telgmann-Rauber A."/>
            <person name="Kanno A."/>
            <person name="Yue Z."/>
            <person name="Chen H."/>
            <person name="Li W."/>
            <person name="Chen Y."/>
            <person name="Xu X."/>
            <person name="Zhang Y."/>
            <person name="Luo S."/>
            <person name="Chen H."/>
            <person name="Gao J."/>
            <person name="Mao Z."/>
            <person name="Pires J.C."/>
            <person name="Luo M."/>
            <person name="Kudrna D."/>
            <person name="Wing R.A."/>
            <person name="Meyers B.C."/>
            <person name="Yi K."/>
            <person name="Kong H."/>
            <person name="Lavrijsen P."/>
            <person name="Sunseri F."/>
            <person name="Falavigna A."/>
            <person name="Ye Y."/>
            <person name="Leebens-Mack J.H."/>
            <person name="Chen G."/>
        </authorList>
    </citation>
    <scope>NUCLEOTIDE SEQUENCE [LARGE SCALE GENOMIC DNA]</scope>
    <source>
        <strain evidence="3">cv. DH0086</strain>
    </source>
</reference>
<feature type="transmembrane region" description="Helical" evidence="1">
    <location>
        <begin position="52"/>
        <end position="75"/>
    </location>
</feature>
<keyword evidence="1" id="KW-0472">Membrane</keyword>
<sequence length="165" mass="17980">MAPGQNSKLNLFFSLAVIGGLFLIEIDLIGLKRCIKALELVSPSLIWLQRPYSVLILSFTGDGGALIVAIIGASYGELCSLRKLCCFSLLDSGEEEAKEQVNYDTNFYFPEPDEPTQGDDARGSCHISDTEPECEVSAMTTMSSSATKPTVVRHLVLIRDSLKSE</sequence>
<organism evidence="2 3">
    <name type="scientific">Asparagus officinalis</name>
    <name type="common">Garden asparagus</name>
    <dbReference type="NCBI Taxonomy" id="4686"/>
    <lineage>
        <taxon>Eukaryota</taxon>
        <taxon>Viridiplantae</taxon>
        <taxon>Streptophyta</taxon>
        <taxon>Embryophyta</taxon>
        <taxon>Tracheophyta</taxon>
        <taxon>Spermatophyta</taxon>
        <taxon>Magnoliopsida</taxon>
        <taxon>Liliopsida</taxon>
        <taxon>Asparagales</taxon>
        <taxon>Asparagaceae</taxon>
        <taxon>Asparagoideae</taxon>
        <taxon>Asparagus</taxon>
    </lineage>
</organism>
<evidence type="ECO:0000313" key="3">
    <source>
        <dbReference type="Proteomes" id="UP000243459"/>
    </source>
</evidence>
<accession>A0A5P1EFD5</accession>
<dbReference type="EMBL" id="CM007387">
    <property type="protein sequence ID" value="ONK64554.1"/>
    <property type="molecule type" value="Genomic_DNA"/>
</dbReference>